<dbReference type="Pfam" id="PF00288">
    <property type="entry name" value="GHMP_kinases_N"/>
    <property type="match status" value="1"/>
</dbReference>
<dbReference type="PANTHER" id="PTHR20861">
    <property type="entry name" value="HOMOSERINE/4-DIPHOSPHOCYTIDYL-2-C-METHYL-D-ERYTHRITOL KINASE"/>
    <property type="match status" value="1"/>
</dbReference>
<evidence type="ECO:0000259" key="14">
    <source>
        <dbReference type="Pfam" id="PF00288"/>
    </source>
</evidence>
<evidence type="ECO:0000256" key="12">
    <source>
        <dbReference type="ARBA" id="ARBA00049954"/>
    </source>
</evidence>
<gene>
    <name evidence="13" type="primary">thrB</name>
    <name evidence="15" type="ORF">J2Z71_000276</name>
</gene>
<keyword evidence="16" id="KW-1185">Reference proteome</keyword>
<accession>A0ABS4KAF7</accession>
<dbReference type="HAMAP" id="MF_00384">
    <property type="entry name" value="Homoser_kinase"/>
    <property type="match status" value="1"/>
</dbReference>
<dbReference type="PROSITE" id="PS00627">
    <property type="entry name" value="GHMP_KINASES_ATP"/>
    <property type="match status" value="1"/>
</dbReference>
<comment type="pathway">
    <text evidence="1 13">Amino-acid biosynthesis; L-threonine biosynthesis; L-threonine from L-aspartate: step 4/5.</text>
</comment>
<feature type="binding site" evidence="13">
    <location>
        <begin position="72"/>
        <end position="82"/>
    </location>
    <ligand>
        <name>ATP</name>
        <dbReference type="ChEBI" id="CHEBI:30616"/>
    </ligand>
</feature>
<evidence type="ECO:0000313" key="15">
    <source>
        <dbReference type="EMBL" id="MBP2024760.1"/>
    </source>
</evidence>
<keyword evidence="13" id="KW-0963">Cytoplasm</keyword>
<keyword evidence="10 13" id="KW-0067">ATP-binding</keyword>
<comment type="function">
    <text evidence="12 13">Catalyzes the ATP-dependent phosphorylation of L-homoserine to L-homoserine phosphate.</text>
</comment>
<comment type="similarity">
    <text evidence="2 13">Belongs to the GHMP kinase family. Homoserine kinase subfamily.</text>
</comment>
<comment type="catalytic activity">
    <reaction evidence="11 13">
        <text>L-homoserine + ATP = O-phospho-L-homoserine + ADP + H(+)</text>
        <dbReference type="Rhea" id="RHEA:13985"/>
        <dbReference type="ChEBI" id="CHEBI:15378"/>
        <dbReference type="ChEBI" id="CHEBI:30616"/>
        <dbReference type="ChEBI" id="CHEBI:57476"/>
        <dbReference type="ChEBI" id="CHEBI:57590"/>
        <dbReference type="ChEBI" id="CHEBI:456216"/>
        <dbReference type="EC" id="2.7.1.39"/>
    </reaction>
</comment>
<dbReference type="EMBL" id="JAGGLJ010000002">
    <property type="protein sequence ID" value="MBP2024760.1"/>
    <property type="molecule type" value="Genomic_DNA"/>
</dbReference>
<keyword evidence="6 13" id="KW-0808">Transferase</keyword>
<dbReference type="InterPro" id="IPR036554">
    <property type="entry name" value="GHMP_kinase_C_sf"/>
</dbReference>
<evidence type="ECO:0000256" key="9">
    <source>
        <dbReference type="ARBA" id="ARBA00022777"/>
    </source>
</evidence>
<dbReference type="SUPFAM" id="SSF55060">
    <property type="entry name" value="GHMP Kinase, C-terminal domain"/>
    <property type="match status" value="1"/>
</dbReference>
<keyword evidence="5 13" id="KW-0028">Amino-acid biosynthesis</keyword>
<keyword evidence="9 13" id="KW-0418">Kinase</keyword>
<evidence type="ECO:0000256" key="1">
    <source>
        <dbReference type="ARBA" id="ARBA00005015"/>
    </source>
</evidence>
<dbReference type="EC" id="2.7.1.39" evidence="3 13"/>
<dbReference type="Gene3D" id="3.30.70.890">
    <property type="entry name" value="GHMP kinase, C-terminal domain"/>
    <property type="match status" value="1"/>
</dbReference>
<evidence type="ECO:0000256" key="5">
    <source>
        <dbReference type="ARBA" id="ARBA00022605"/>
    </source>
</evidence>
<dbReference type="RefSeq" id="WP_210060069.1">
    <property type="nucleotide sequence ID" value="NZ_JAGGLJ010000002.1"/>
</dbReference>
<reference evidence="15 16" key="1">
    <citation type="submission" date="2021-03" db="EMBL/GenBank/DDBJ databases">
        <title>Genomic Encyclopedia of Type Strains, Phase IV (KMG-IV): sequencing the most valuable type-strain genomes for metagenomic binning, comparative biology and taxonomic classification.</title>
        <authorList>
            <person name="Goeker M."/>
        </authorList>
    </citation>
    <scope>NUCLEOTIDE SEQUENCE [LARGE SCALE GENOMIC DNA]</scope>
    <source>
        <strain evidence="15 16">DSM 27563</strain>
    </source>
</reference>
<evidence type="ECO:0000256" key="10">
    <source>
        <dbReference type="ARBA" id="ARBA00022840"/>
    </source>
</evidence>
<feature type="domain" description="GHMP kinase N-terminal" evidence="14">
    <location>
        <begin position="43"/>
        <end position="125"/>
    </location>
</feature>
<sequence>MVIVKVPATTANIGPGYDSMGMALNLYNTFTFKRERKNVEDDNLILKSFNYFYDYFNLDLEEISIDVDENVPRSRGLGSSATCIVAGLMAANKFSGKNISKEEILKLATNIEGHPDNVAPAIYGGLITSVVNDRVYFSKDSVSDNLSFILLIPNFELSTELARQVVPKEVSIEDCVFNIARASLVSKALSKGDFNLLKGVNEDRIHEPYRRKLIEDFDEFEKLAKNNNAIINISGAGPSILITKEKNNKKINIEIDKKLQELVNWKALELLVDDFGAVEN</sequence>
<dbReference type="InterPro" id="IPR014721">
    <property type="entry name" value="Ribsml_uS5_D2-typ_fold_subgr"/>
</dbReference>
<evidence type="ECO:0000256" key="11">
    <source>
        <dbReference type="ARBA" id="ARBA00049375"/>
    </source>
</evidence>
<evidence type="ECO:0000256" key="2">
    <source>
        <dbReference type="ARBA" id="ARBA00007370"/>
    </source>
</evidence>
<evidence type="ECO:0000256" key="6">
    <source>
        <dbReference type="ARBA" id="ARBA00022679"/>
    </source>
</evidence>
<dbReference type="SUPFAM" id="SSF54211">
    <property type="entry name" value="Ribosomal protein S5 domain 2-like"/>
    <property type="match status" value="1"/>
</dbReference>
<dbReference type="PIRSF" id="PIRSF000676">
    <property type="entry name" value="Homoser_kin"/>
    <property type="match status" value="1"/>
</dbReference>
<protein>
    <recommendedName>
        <fullName evidence="4 13">Homoserine kinase</fullName>
        <shortName evidence="13">HK</shortName>
        <shortName evidence="13">HSK</shortName>
        <ecNumber evidence="3 13">2.7.1.39</ecNumber>
    </recommendedName>
</protein>
<evidence type="ECO:0000256" key="3">
    <source>
        <dbReference type="ARBA" id="ARBA00012078"/>
    </source>
</evidence>
<keyword evidence="7 13" id="KW-0791">Threonine biosynthesis</keyword>
<proteinExistence type="inferred from homology"/>
<comment type="caution">
    <text evidence="15">The sequence shown here is derived from an EMBL/GenBank/DDBJ whole genome shotgun (WGS) entry which is preliminary data.</text>
</comment>
<dbReference type="InterPro" id="IPR000870">
    <property type="entry name" value="Homoserine_kinase"/>
</dbReference>
<evidence type="ECO:0000313" key="16">
    <source>
        <dbReference type="Proteomes" id="UP001519306"/>
    </source>
</evidence>
<dbReference type="PRINTS" id="PR00958">
    <property type="entry name" value="HOMSERKINASE"/>
</dbReference>
<name>A0ABS4KAF7_9FIRM</name>
<dbReference type="InterPro" id="IPR006204">
    <property type="entry name" value="GHMP_kinase_N_dom"/>
</dbReference>
<evidence type="ECO:0000256" key="4">
    <source>
        <dbReference type="ARBA" id="ARBA00017858"/>
    </source>
</evidence>
<dbReference type="InterPro" id="IPR020568">
    <property type="entry name" value="Ribosomal_Su5_D2-typ_SF"/>
</dbReference>
<evidence type="ECO:0000256" key="7">
    <source>
        <dbReference type="ARBA" id="ARBA00022697"/>
    </source>
</evidence>
<evidence type="ECO:0000256" key="13">
    <source>
        <dbReference type="HAMAP-Rule" id="MF_00384"/>
    </source>
</evidence>
<evidence type="ECO:0000256" key="8">
    <source>
        <dbReference type="ARBA" id="ARBA00022741"/>
    </source>
</evidence>
<dbReference type="NCBIfam" id="TIGR00191">
    <property type="entry name" value="thrB"/>
    <property type="match status" value="1"/>
</dbReference>
<dbReference type="InterPro" id="IPR006203">
    <property type="entry name" value="GHMP_knse_ATP-bd_CS"/>
</dbReference>
<dbReference type="Gene3D" id="3.30.230.10">
    <property type="match status" value="1"/>
</dbReference>
<keyword evidence="8 13" id="KW-0547">Nucleotide-binding</keyword>
<dbReference type="Proteomes" id="UP001519306">
    <property type="component" value="Unassembled WGS sequence"/>
</dbReference>
<organism evidence="15 16">
    <name type="scientific">Peptoniphilus stercorisuis</name>
    <dbReference type="NCBI Taxonomy" id="1436965"/>
    <lineage>
        <taxon>Bacteria</taxon>
        <taxon>Bacillati</taxon>
        <taxon>Bacillota</taxon>
        <taxon>Tissierellia</taxon>
        <taxon>Tissierellales</taxon>
        <taxon>Peptoniphilaceae</taxon>
        <taxon>Peptoniphilus</taxon>
    </lineage>
</organism>
<dbReference type="PANTHER" id="PTHR20861:SF1">
    <property type="entry name" value="HOMOSERINE KINASE"/>
    <property type="match status" value="1"/>
</dbReference>
<comment type="subcellular location">
    <subcellularLocation>
        <location evidence="13">Cytoplasm</location>
    </subcellularLocation>
</comment>
<dbReference type="GO" id="GO:0004413">
    <property type="term" value="F:homoserine kinase activity"/>
    <property type="evidence" value="ECO:0007669"/>
    <property type="project" value="UniProtKB-EC"/>
</dbReference>